<feature type="binding site" evidence="14">
    <location>
        <position position="427"/>
    </location>
    <ligand>
        <name>ATP</name>
        <dbReference type="ChEBI" id="CHEBI:30616"/>
    </ligand>
</feature>
<dbReference type="InterPro" id="IPR014049">
    <property type="entry name" value="Glutathione_synthase_N_euk"/>
</dbReference>
<proteinExistence type="evidence at transcript level"/>
<dbReference type="GO" id="GO:0005829">
    <property type="term" value="C:cytosol"/>
    <property type="evidence" value="ECO:0007669"/>
    <property type="project" value="TreeGrafter"/>
</dbReference>
<dbReference type="InterPro" id="IPR005615">
    <property type="entry name" value="Glutathione_synthase"/>
</dbReference>
<evidence type="ECO:0000313" key="17">
    <source>
        <dbReference type="EMBL" id="JAA76040.1"/>
    </source>
</evidence>
<dbReference type="InterPro" id="IPR014042">
    <property type="entry name" value="Glutathione_synthase_a-hlx"/>
</dbReference>
<evidence type="ECO:0000256" key="11">
    <source>
        <dbReference type="ARBA" id="ARBA00022842"/>
    </source>
</evidence>
<feature type="binding site" evidence="14">
    <location>
        <position position="376"/>
    </location>
    <ligand>
        <name>ATP</name>
        <dbReference type="ChEBI" id="CHEBI:30616"/>
    </ligand>
</feature>
<feature type="binding site" evidence="15">
    <location>
        <position position="369"/>
    </location>
    <ligand>
        <name>Mg(2+)</name>
        <dbReference type="ChEBI" id="CHEBI:18420"/>
    </ligand>
</feature>
<evidence type="ECO:0000256" key="5">
    <source>
        <dbReference type="ARBA" id="ARBA00020821"/>
    </source>
</evidence>
<keyword evidence="9 13" id="KW-0547">Nucleotide-binding</keyword>
<dbReference type="GO" id="GO:0000287">
    <property type="term" value="F:magnesium ion binding"/>
    <property type="evidence" value="ECO:0007669"/>
    <property type="project" value="UniProtKB-UniRule"/>
</dbReference>
<dbReference type="GO" id="GO:0004363">
    <property type="term" value="F:glutathione synthase activity"/>
    <property type="evidence" value="ECO:0007669"/>
    <property type="project" value="UniProtKB-UniRule"/>
</dbReference>
<evidence type="ECO:0000256" key="14">
    <source>
        <dbReference type="PIRSR" id="PIRSR001558-1"/>
    </source>
</evidence>
<keyword evidence="6 13" id="KW-0436">Ligase</keyword>
<reference evidence="17" key="1">
    <citation type="submission" date="2013-04" db="EMBL/GenBank/DDBJ databases">
        <title>An insight into the transcriptome of the digestive tract of the blood sucking bug, Rhodnius prolixus.</title>
        <authorList>
            <person name="Ribeiro J.M.C."/>
            <person name="Genta F.A."/>
            <person name="Sorgine M.H.F."/>
            <person name="Paiva-Silva G.O."/>
            <person name="Majerowicz D."/>
            <person name="Medeiros M."/>
            <person name="Koerich L."/>
            <person name="Terra W.R."/>
            <person name="Ferreira C."/>
            <person name="Pimentel A.C."/>
            <person name="Bisch P.M."/>
            <person name="Diniz M.M.P."/>
            <person name="Nascimento R."/>
            <person name="Salmon D."/>
            <person name="Silber A.M."/>
            <person name="Alves M."/>
            <person name="Oliveira M.F."/>
            <person name="Gondim K.C."/>
            <person name="Silva Neto M.A.C."/>
            <person name="Atella G.C."/>
            <person name="Araujo H."/>
            <person name="Dias F.S."/>
            <person name="Polycarpo C.R."/>
            <person name="Fampa P."/>
            <person name="Melo A.C."/>
            <person name="Tanaka A.S."/>
            <person name="Balczun C."/>
            <person name="Oliveira J.H.M."/>
            <person name="Goncalves R."/>
            <person name="Lazoski C."/>
            <person name="Pereira M.A."/>
            <person name="Rivera-Pomar R."/>
            <person name="Diambra L."/>
            <person name="Schaub G.A."/>
            <person name="Garcia E.S."/>
            <person name="Azambuja P."/>
            <person name="Braz G.R.C."/>
            <person name="Oliveira P.L."/>
        </authorList>
    </citation>
    <scope>NUCLEOTIDE SEQUENCE</scope>
</reference>
<dbReference type="Gene3D" id="1.10.1080.10">
    <property type="entry name" value="Glutathione Synthetase, Chain A, domain 3"/>
    <property type="match status" value="1"/>
</dbReference>
<keyword evidence="7 13" id="KW-0317">Glutathione biosynthesis</keyword>
<dbReference type="GO" id="GO:0005524">
    <property type="term" value="F:ATP binding"/>
    <property type="evidence" value="ECO:0007669"/>
    <property type="project" value="UniProtKB-UniRule"/>
</dbReference>
<dbReference type="EMBL" id="GAHY01001470">
    <property type="protein sequence ID" value="JAA76040.1"/>
    <property type="molecule type" value="mRNA"/>
</dbReference>
<dbReference type="Gene3D" id="3.30.1490.50">
    <property type="match status" value="1"/>
</dbReference>
<dbReference type="PANTHER" id="PTHR11130:SF0">
    <property type="entry name" value="GLUTATHIONE SYNTHETASE"/>
    <property type="match status" value="1"/>
</dbReference>
<evidence type="ECO:0000256" key="2">
    <source>
        <dbReference type="ARBA" id="ARBA00010385"/>
    </source>
</evidence>
<feature type="binding site" evidence="14">
    <location>
        <position position="307"/>
    </location>
    <ligand>
        <name>ATP</name>
        <dbReference type="ChEBI" id="CHEBI:30616"/>
    </ligand>
</feature>
<evidence type="ECO:0000256" key="15">
    <source>
        <dbReference type="PIRSR" id="PIRSR001558-2"/>
    </source>
</evidence>
<keyword evidence="10 13" id="KW-0067">ATP-binding</keyword>
<evidence type="ECO:0000256" key="4">
    <source>
        <dbReference type="ARBA" id="ARBA00012214"/>
    </source>
</evidence>
<feature type="binding site" evidence="14">
    <location>
        <position position="460"/>
    </location>
    <ligand>
        <name>ATP</name>
        <dbReference type="ChEBI" id="CHEBI:30616"/>
    </ligand>
</feature>
<dbReference type="NCBIfam" id="TIGR01986">
    <property type="entry name" value="glut_syn_euk"/>
    <property type="match status" value="1"/>
</dbReference>
<feature type="domain" description="Glutathione synthase substrate-binding" evidence="16">
    <location>
        <begin position="204"/>
        <end position="304"/>
    </location>
</feature>
<evidence type="ECO:0000256" key="9">
    <source>
        <dbReference type="ARBA" id="ARBA00022741"/>
    </source>
</evidence>
<name>R4G4D1_RHOPR</name>
<dbReference type="InterPro" id="IPR014709">
    <property type="entry name" value="Glutathione_synthase_C_euk"/>
</dbReference>
<dbReference type="AlphaFoldDB" id="R4G4D1"/>
<feature type="binding site" evidence="14">
    <location>
        <begin position="400"/>
        <end position="403"/>
    </location>
    <ligand>
        <name>ATP</name>
        <dbReference type="ChEBI" id="CHEBI:30616"/>
    </ligand>
</feature>
<evidence type="ECO:0000256" key="7">
    <source>
        <dbReference type="ARBA" id="ARBA00022684"/>
    </source>
</evidence>
<feature type="binding site" evidence="15">
    <location>
        <position position="182"/>
    </location>
    <ligand>
        <name>Mg(2+)</name>
        <dbReference type="ChEBI" id="CHEBI:18420"/>
    </ligand>
</feature>
<dbReference type="UniPathway" id="UPA00142">
    <property type="reaction ID" value="UER00210"/>
</dbReference>
<comment type="subunit">
    <text evidence="3">Homodimer.</text>
</comment>
<dbReference type="PIRSF" id="PIRSF001558">
    <property type="entry name" value="GSHase"/>
    <property type="match status" value="1"/>
</dbReference>
<evidence type="ECO:0000256" key="13">
    <source>
        <dbReference type="PIRNR" id="PIRNR001558"/>
    </source>
</evidence>
<evidence type="ECO:0000256" key="10">
    <source>
        <dbReference type="ARBA" id="ARBA00022840"/>
    </source>
</evidence>
<dbReference type="Pfam" id="PF03917">
    <property type="entry name" value="GSH_synth_ATP"/>
    <property type="match status" value="1"/>
</dbReference>
<organism evidence="17">
    <name type="scientific">Rhodnius prolixus</name>
    <name type="common">Triatomid bug</name>
    <dbReference type="NCBI Taxonomy" id="13249"/>
    <lineage>
        <taxon>Eukaryota</taxon>
        <taxon>Metazoa</taxon>
        <taxon>Ecdysozoa</taxon>
        <taxon>Arthropoda</taxon>
        <taxon>Hexapoda</taxon>
        <taxon>Insecta</taxon>
        <taxon>Pterygota</taxon>
        <taxon>Neoptera</taxon>
        <taxon>Paraneoptera</taxon>
        <taxon>Hemiptera</taxon>
        <taxon>Heteroptera</taxon>
        <taxon>Panheteroptera</taxon>
        <taxon>Cimicomorpha</taxon>
        <taxon>Reduviidae</taxon>
        <taxon>Triatominae</taxon>
        <taxon>Rhodnius</taxon>
    </lineage>
</organism>
<dbReference type="InterPro" id="IPR016185">
    <property type="entry name" value="PreATP-grasp_dom_sf"/>
</dbReference>
<dbReference type="GO" id="GO:0043295">
    <property type="term" value="F:glutathione binding"/>
    <property type="evidence" value="ECO:0007669"/>
    <property type="project" value="UniProtKB-UniRule"/>
</dbReference>
<evidence type="ECO:0000256" key="8">
    <source>
        <dbReference type="ARBA" id="ARBA00022723"/>
    </source>
</evidence>
<dbReference type="SUPFAM" id="SSF56059">
    <property type="entry name" value="Glutathione synthetase ATP-binding domain-like"/>
    <property type="match status" value="1"/>
</dbReference>
<protein>
    <recommendedName>
        <fullName evidence="5 13">Glutathione synthetase</fullName>
        <shortName evidence="13">GSH-S</shortName>
        <ecNumber evidence="4 13">6.3.2.3</ecNumber>
    </recommendedName>
</protein>
<feature type="binding site" evidence="14">
    <location>
        <position position="454"/>
    </location>
    <ligand>
        <name>ATP</name>
        <dbReference type="ChEBI" id="CHEBI:30616"/>
    </ligand>
</feature>
<dbReference type="HOGENOM" id="CLU_025152_2_1_1"/>
<dbReference type="Pfam" id="PF03199">
    <property type="entry name" value="GSH_synthase"/>
    <property type="match status" value="1"/>
</dbReference>
<evidence type="ECO:0000256" key="3">
    <source>
        <dbReference type="ARBA" id="ARBA00011738"/>
    </source>
</evidence>
<comment type="cofactor">
    <cofactor evidence="13 15">
        <name>Mg(2+)</name>
        <dbReference type="ChEBI" id="CHEBI:18420"/>
    </cofactor>
    <text evidence="13 15">Binds 1 Mg(2+) ion per subunit.</text>
</comment>
<evidence type="ECO:0000256" key="12">
    <source>
        <dbReference type="ARBA" id="ARBA00048871"/>
    </source>
</evidence>
<keyword evidence="11 13" id="KW-0460">Magnesium</keyword>
<dbReference type="PANTHER" id="PTHR11130">
    <property type="entry name" value="GLUTATHIONE SYNTHETASE"/>
    <property type="match status" value="1"/>
</dbReference>
<feature type="binding site" evidence="14">
    <location>
        <begin position="365"/>
        <end position="374"/>
    </location>
    <ligand>
        <name>ATP</name>
        <dbReference type="ChEBI" id="CHEBI:30616"/>
    </ligand>
</feature>
<sequence>MPLFFKMCSLFEEINLPEKEFQELIEKAKDWALMHGVGMRSKHHFSVNSINFAPFTLFPTPLKREHFEEVISLQLSLGELMHKVANDREFLTSALEKTVEVDDFTRRLFNIYETVYMEGITQEIYLSMLRNDTMIASTGPKQVEYNTIASGFGWLGPISKAIQSYILKEIGHYDKLKQLPENNALSGYCEGMLEAWRIFNVPDACILFVVEDVTYNICDQRFMEFELRELEPKIKVIRRTFKELHTEAKLGPNKELFVGKHRVGIVYYRSGYVPQQYSENCWQVRLLIERSDSIKCPNIQYHLSGSKKVQEVLTRPNVLERFLDENEAKKIRNLFTDIYPLNKDEPGGLEAEQLLMTNPEDFVLKPQREGGGNNIYGKDITDFINGKHEDPNWQASFIVMRMIRPITYKNCIVRPEGSILITDTISELGIFSVVIGSSSKIIYNKQTGHMLRTKPCDYNEGGVASGFGALDSPYLI</sequence>
<dbReference type="Gene3D" id="3.30.470.20">
    <property type="entry name" value="ATP-grasp fold, B domain"/>
    <property type="match status" value="1"/>
</dbReference>
<keyword evidence="8 13" id="KW-0479">Metal-binding</keyword>
<dbReference type="SUPFAM" id="SSF52440">
    <property type="entry name" value="PreATP-grasp domain"/>
    <property type="match status" value="1"/>
</dbReference>
<dbReference type="VEuPathDB" id="VectorBase:RPRC007354"/>
<comment type="catalytic activity">
    <reaction evidence="12">
        <text>gamma-L-glutamyl-L-cysteine + glycine + ATP = glutathione + ADP + phosphate + H(+)</text>
        <dbReference type="Rhea" id="RHEA:13557"/>
        <dbReference type="ChEBI" id="CHEBI:15378"/>
        <dbReference type="ChEBI" id="CHEBI:30616"/>
        <dbReference type="ChEBI" id="CHEBI:43474"/>
        <dbReference type="ChEBI" id="CHEBI:57305"/>
        <dbReference type="ChEBI" id="CHEBI:57925"/>
        <dbReference type="ChEBI" id="CHEBI:58173"/>
        <dbReference type="ChEBI" id="CHEBI:456216"/>
        <dbReference type="EC" id="6.3.2.3"/>
    </reaction>
    <physiologicalReaction direction="left-to-right" evidence="12">
        <dbReference type="Rhea" id="RHEA:13558"/>
    </physiologicalReaction>
</comment>
<dbReference type="EC" id="6.3.2.3" evidence="4 13"/>
<dbReference type="InterPro" id="IPR037013">
    <property type="entry name" value="GSH-S_sub-bd_sf"/>
</dbReference>
<accession>R4G4D1</accession>
<evidence type="ECO:0000256" key="6">
    <source>
        <dbReference type="ARBA" id="ARBA00022598"/>
    </source>
</evidence>
<comment type="similarity">
    <text evidence="2 13">Belongs to the eukaryotic GSH synthase family.</text>
</comment>
<dbReference type="Gene3D" id="3.40.50.1760">
    <property type="entry name" value="Glutathione synthase, substrate-binding domain superfamily, eukaryotic"/>
    <property type="match status" value="1"/>
</dbReference>
<dbReference type="Gene3D" id="3.30.1490.80">
    <property type="match status" value="1"/>
</dbReference>
<dbReference type="InterPro" id="IPR004887">
    <property type="entry name" value="GSH_synth_subst-bd"/>
</dbReference>
<evidence type="ECO:0000259" key="16">
    <source>
        <dbReference type="Pfam" id="PF03199"/>
    </source>
</evidence>
<feature type="binding site" evidence="14">
    <location>
        <position position="220"/>
    </location>
    <ligand>
        <name>substrate</name>
    </ligand>
</feature>
<comment type="pathway">
    <text evidence="1 13">Sulfur metabolism; glutathione biosynthesis; glutathione from L-cysteine and L-glutamate: step 2/2.</text>
</comment>
<dbReference type="FunFam" id="3.40.50.1760:FF:000001">
    <property type="entry name" value="Glutathione synthetase"/>
    <property type="match status" value="1"/>
</dbReference>
<evidence type="ECO:0000256" key="1">
    <source>
        <dbReference type="ARBA" id="ARBA00004965"/>
    </source>
</evidence>
<feature type="binding site" evidence="14">
    <location>
        <position position="452"/>
    </location>
    <ligand>
        <name>ATP</name>
        <dbReference type="ChEBI" id="CHEBI:30616"/>
    </ligand>
</feature>